<feature type="region of interest" description="Disordered" evidence="1">
    <location>
        <begin position="316"/>
        <end position="395"/>
    </location>
</feature>
<feature type="region of interest" description="Disordered" evidence="1">
    <location>
        <begin position="428"/>
        <end position="667"/>
    </location>
</feature>
<dbReference type="AlphaFoldDB" id="A0A803VX35"/>
<evidence type="ECO:0000313" key="3">
    <source>
        <dbReference type="Ensembl" id="ENSFALP00000027291.1"/>
    </source>
</evidence>
<evidence type="ECO:0000313" key="4">
    <source>
        <dbReference type="Proteomes" id="UP000016665"/>
    </source>
</evidence>
<dbReference type="GO" id="GO:0051310">
    <property type="term" value="P:metaphase chromosome alignment"/>
    <property type="evidence" value="ECO:0007669"/>
    <property type="project" value="TreeGrafter"/>
</dbReference>
<feature type="compositionally biased region" description="Low complexity" evidence="1">
    <location>
        <begin position="345"/>
        <end position="356"/>
    </location>
</feature>
<protein>
    <recommendedName>
        <fullName evidence="2">Chromosome passenger complex (CPC) protein INCENP N-terminal domain-containing protein</fullName>
    </recommendedName>
</protein>
<name>A0A803VX35_FICAL</name>
<feature type="compositionally biased region" description="Basic and acidic residues" evidence="1">
    <location>
        <begin position="71"/>
        <end position="80"/>
    </location>
</feature>
<feature type="compositionally biased region" description="Basic and acidic residues" evidence="1">
    <location>
        <begin position="621"/>
        <end position="634"/>
    </location>
</feature>
<dbReference type="GO" id="GO:0032133">
    <property type="term" value="C:chromosome passenger complex"/>
    <property type="evidence" value="ECO:0007669"/>
    <property type="project" value="TreeGrafter"/>
</dbReference>
<dbReference type="GO" id="GO:0005634">
    <property type="term" value="C:nucleus"/>
    <property type="evidence" value="ECO:0007669"/>
    <property type="project" value="TreeGrafter"/>
</dbReference>
<reference evidence="3" key="2">
    <citation type="submission" date="2025-08" db="UniProtKB">
        <authorList>
            <consortium name="Ensembl"/>
        </authorList>
    </citation>
    <scope>IDENTIFICATION</scope>
</reference>
<feature type="compositionally biased region" description="Basic and acidic residues" evidence="1">
    <location>
        <begin position="650"/>
        <end position="667"/>
    </location>
</feature>
<dbReference type="GO" id="GO:0030496">
    <property type="term" value="C:midbody"/>
    <property type="evidence" value="ECO:0007669"/>
    <property type="project" value="TreeGrafter"/>
</dbReference>
<reference evidence="3 4" key="1">
    <citation type="journal article" date="2012" name="Nature">
        <title>The genomic landscape of species divergence in Ficedula flycatchers.</title>
        <authorList>
            <person name="Ellegren H."/>
            <person name="Smeds L."/>
            <person name="Burri R."/>
            <person name="Olason P.I."/>
            <person name="Backstrom N."/>
            <person name="Kawakami T."/>
            <person name="Kunstner A."/>
            <person name="Makinen H."/>
            <person name="Nadachowska-Brzyska K."/>
            <person name="Qvarnstrom A."/>
            <person name="Uebbing S."/>
            <person name="Wolf J.B."/>
        </authorList>
    </citation>
    <scope>NUCLEOTIDE SEQUENCE [LARGE SCALE GENOMIC DNA]</scope>
</reference>
<proteinExistence type="predicted"/>
<dbReference type="Gene3D" id="1.20.5.3600">
    <property type="match status" value="1"/>
</dbReference>
<feature type="compositionally biased region" description="Basic and acidic residues" evidence="1">
    <location>
        <begin position="568"/>
        <end position="607"/>
    </location>
</feature>
<feature type="compositionally biased region" description="Basic and acidic residues" evidence="1">
    <location>
        <begin position="197"/>
        <end position="207"/>
    </location>
</feature>
<dbReference type="Proteomes" id="UP000016665">
    <property type="component" value="Chromosome 5"/>
</dbReference>
<feature type="compositionally biased region" description="Polar residues" evidence="1">
    <location>
        <begin position="432"/>
        <end position="442"/>
    </location>
</feature>
<dbReference type="InterPro" id="IPR022006">
    <property type="entry name" value="INCENP_N"/>
</dbReference>
<dbReference type="PANTHER" id="PTHR13142">
    <property type="entry name" value="INNER CENTROMERE PROTEIN"/>
    <property type="match status" value="1"/>
</dbReference>
<feature type="compositionally biased region" description="Low complexity" evidence="1">
    <location>
        <begin position="90"/>
        <end position="107"/>
    </location>
</feature>
<dbReference type="PANTHER" id="PTHR13142:SF3">
    <property type="entry name" value="INNER CENTROMERE PROTEIN ARK-BINDING DOMAIN-CONTAINING PROTEIN"/>
    <property type="match status" value="1"/>
</dbReference>
<feature type="domain" description="Chromosome passenger complex (CPC) protein INCENP N-terminal" evidence="2">
    <location>
        <begin position="4"/>
        <end position="38"/>
    </location>
</feature>
<dbReference type="Pfam" id="PF12178">
    <property type="entry name" value="INCENP_N"/>
    <property type="match status" value="1"/>
</dbReference>
<feature type="compositionally biased region" description="Basic residues" evidence="1">
    <location>
        <begin position="58"/>
        <end position="67"/>
    </location>
</feature>
<feature type="compositionally biased region" description="Basic residues" evidence="1">
    <location>
        <begin position="250"/>
        <end position="266"/>
    </location>
</feature>
<feature type="compositionally biased region" description="Polar residues" evidence="1">
    <location>
        <begin position="374"/>
        <end position="386"/>
    </location>
</feature>
<feature type="compositionally biased region" description="Basic and acidic residues" evidence="1">
    <location>
        <begin position="327"/>
        <end position="339"/>
    </location>
</feature>
<sequence>MAAGPRQLLEVCGQRLSRFLGNAQLKHLAWLREVEEQGMRMLKSSFREEPMLLPKTPSQRRKLRKRQSSWVREENRELSRRRLSRRRSGIKLLSSSLNSQQGLSQEQPRSPGCEGQDVSVPSCAPGSQAGITLQLPALLGKQPVEAQVPMADRDCQECSQSAAGGDAAPPAVLEEQLHEGDAAAKLQVVPGIPAEQPGRDGEQDPRRASTSTPKAAWNGDPAALQGDGSPQGLETLLFQDSCSKSAREKSKTRRRSGVGAPRKSHRASLAEECSLASRRENMIRRSIGRATARKAAARESSSASSRVSCQSSLEAFVEEDVTSSTRPELEPNSLREKAHGGVLVPSTSPRAASPPAQHLSPLEQLARNAAGSCVNPSSEPQKSQEQPHCAKSLENSPRTWMKGCKQALGVLWHGQQTGGRVLSPLDEKHKTSANQALSSPSPASKAVRPLKNFLQGQGGGIKDFIRRNTPTRPPLKEKERQRLENLRKKQEAEEQRKKKVEEEKRRRQAEMKQKREERLRKALQARERAEQMEEKKKKRMEQKILQSDEKVKEEKVAEERNKRKGSKKHGEAEARKQKALRGEKNEQQEPLQKRGEDEVKERGKTVLELKNLLEQQQLGQAKERDPKQRGKEKPPPAQQEPAALAGKATKGKESPKELPHGPGLEKRYEPLESFFPALNIWLQAEREADGQQQPGEGKKPVQPAAPGTWPSKAVKVSSAPAQPRMGPASCGYLAPRLGQRLARGIRWKNKWMVAEKMLEAATGGQQVLRRHPAGQPGCASCRCRALHGQSGRKGCSELGGNAVSAGNVLWGCGLRPVCVRAPERKTHLPQNMWKGLGVELSAGTCTLCLSQALLQKRGGEGVLSVVVKARSPVTVLCWFRI</sequence>
<feature type="region of interest" description="Disordered" evidence="1">
    <location>
        <begin position="47"/>
        <end position="121"/>
    </location>
</feature>
<evidence type="ECO:0000256" key="1">
    <source>
        <dbReference type="SAM" id="MobiDB-lite"/>
    </source>
</evidence>
<dbReference type="GO" id="GO:0000776">
    <property type="term" value="C:kinetochore"/>
    <property type="evidence" value="ECO:0007669"/>
    <property type="project" value="TreeGrafter"/>
</dbReference>
<organism evidence="3 4">
    <name type="scientific">Ficedula albicollis</name>
    <name type="common">Collared flycatcher</name>
    <name type="synonym">Muscicapa albicollis</name>
    <dbReference type="NCBI Taxonomy" id="59894"/>
    <lineage>
        <taxon>Eukaryota</taxon>
        <taxon>Metazoa</taxon>
        <taxon>Chordata</taxon>
        <taxon>Craniata</taxon>
        <taxon>Vertebrata</taxon>
        <taxon>Euteleostomi</taxon>
        <taxon>Archelosauria</taxon>
        <taxon>Archosauria</taxon>
        <taxon>Dinosauria</taxon>
        <taxon>Saurischia</taxon>
        <taxon>Theropoda</taxon>
        <taxon>Coelurosauria</taxon>
        <taxon>Aves</taxon>
        <taxon>Neognathae</taxon>
        <taxon>Neoaves</taxon>
        <taxon>Telluraves</taxon>
        <taxon>Australaves</taxon>
        <taxon>Passeriformes</taxon>
        <taxon>Muscicapidae</taxon>
        <taxon>Ficedula</taxon>
    </lineage>
</organism>
<feature type="compositionally biased region" description="Basic and acidic residues" evidence="1">
    <location>
        <begin position="474"/>
        <end position="535"/>
    </location>
</feature>
<feature type="compositionally biased region" description="Basic and acidic residues" evidence="1">
    <location>
        <begin position="546"/>
        <end position="561"/>
    </location>
</feature>
<feature type="compositionally biased region" description="Low complexity" evidence="1">
    <location>
        <begin position="608"/>
        <end position="620"/>
    </location>
</feature>
<dbReference type="GO" id="GO:0000281">
    <property type="term" value="P:mitotic cytokinesis"/>
    <property type="evidence" value="ECO:0007669"/>
    <property type="project" value="TreeGrafter"/>
</dbReference>
<dbReference type="GeneTree" id="ENSGT00730000111073"/>
<dbReference type="GO" id="GO:0051257">
    <property type="term" value="P:meiotic spindle midzone assembly"/>
    <property type="evidence" value="ECO:0007669"/>
    <property type="project" value="TreeGrafter"/>
</dbReference>
<feature type="region of interest" description="Disordered" evidence="1">
    <location>
        <begin position="192"/>
        <end position="273"/>
    </location>
</feature>
<accession>A0A803VX35</accession>
<dbReference type="GO" id="GO:1990385">
    <property type="term" value="C:meiotic spindle midzone"/>
    <property type="evidence" value="ECO:0007669"/>
    <property type="project" value="TreeGrafter"/>
</dbReference>
<feature type="region of interest" description="Disordered" evidence="1">
    <location>
        <begin position="687"/>
        <end position="721"/>
    </location>
</feature>
<keyword evidence="4" id="KW-1185">Reference proteome</keyword>
<dbReference type="Ensembl" id="ENSFALT00000026535.1">
    <property type="protein sequence ID" value="ENSFALP00000027291.1"/>
    <property type="gene ID" value="ENSFALG00000011353.2"/>
</dbReference>
<evidence type="ECO:0000259" key="2">
    <source>
        <dbReference type="Pfam" id="PF12178"/>
    </source>
</evidence>
<gene>
    <name evidence="3" type="primary">LOC101820808</name>
</gene>
<reference evidence="3" key="3">
    <citation type="submission" date="2025-09" db="UniProtKB">
        <authorList>
            <consortium name="Ensembl"/>
        </authorList>
    </citation>
    <scope>IDENTIFICATION</scope>
</reference>